<sequence length="113" mass="12212">MDVNMNLAQTNDCFLATIPMAGPQHSRGWGMAAGRPRRCTSFINLTICTQKMILSLCYLTDGSDAVSSQRHGSGITEFIAMQAELDLSLIPQSKSTITTHNGKPGALTPRSKQ</sequence>
<dbReference type="EMBL" id="WNYA01038339">
    <property type="protein sequence ID" value="KAG8536787.1"/>
    <property type="molecule type" value="Genomic_DNA"/>
</dbReference>
<evidence type="ECO:0000256" key="1">
    <source>
        <dbReference type="SAM" id="MobiDB-lite"/>
    </source>
</evidence>
<evidence type="ECO:0000313" key="3">
    <source>
        <dbReference type="Proteomes" id="UP000824782"/>
    </source>
</evidence>
<proteinExistence type="predicted"/>
<reference evidence="2" key="1">
    <citation type="thesis" date="2020" institute="ProQuest LLC" country="789 East Eisenhower Parkway, Ann Arbor, MI, USA">
        <title>Comparative Genomics and Chromosome Evolution.</title>
        <authorList>
            <person name="Mudd A.B."/>
        </authorList>
    </citation>
    <scope>NUCLEOTIDE SEQUENCE</scope>
    <source>
        <strain evidence="2">237g6f4</strain>
        <tissue evidence="2">Blood</tissue>
    </source>
</reference>
<comment type="caution">
    <text evidence="2">The sequence shown here is derived from an EMBL/GenBank/DDBJ whole genome shotgun (WGS) entry which is preliminary data.</text>
</comment>
<name>A0AAV6YHY4_ENGPU</name>
<keyword evidence="3" id="KW-1185">Reference proteome</keyword>
<dbReference type="AlphaFoldDB" id="A0AAV6YHY4"/>
<organism evidence="2 3">
    <name type="scientific">Engystomops pustulosus</name>
    <name type="common">Tungara frog</name>
    <name type="synonym">Physalaemus pustulosus</name>
    <dbReference type="NCBI Taxonomy" id="76066"/>
    <lineage>
        <taxon>Eukaryota</taxon>
        <taxon>Metazoa</taxon>
        <taxon>Chordata</taxon>
        <taxon>Craniata</taxon>
        <taxon>Vertebrata</taxon>
        <taxon>Euteleostomi</taxon>
        <taxon>Amphibia</taxon>
        <taxon>Batrachia</taxon>
        <taxon>Anura</taxon>
        <taxon>Neobatrachia</taxon>
        <taxon>Hyloidea</taxon>
        <taxon>Leptodactylidae</taxon>
        <taxon>Leiuperinae</taxon>
        <taxon>Engystomops</taxon>
    </lineage>
</organism>
<protein>
    <submittedName>
        <fullName evidence="2">Uncharacterized protein</fullName>
    </submittedName>
</protein>
<accession>A0AAV6YHY4</accession>
<dbReference type="Proteomes" id="UP000824782">
    <property type="component" value="Unassembled WGS sequence"/>
</dbReference>
<evidence type="ECO:0000313" key="2">
    <source>
        <dbReference type="EMBL" id="KAG8536787.1"/>
    </source>
</evidence>
<feature type="region of interest" description="Disordered" evidence="1">
    <location>
        <begin position="94"/>
        <end position="113"/>
    </location>
</feature>
<gene>
    <name evidence="2" type="ORF">GDO81_025679</name>
</gene>